<feature type="active site" evidence="5">
    <location>
        <position position="248"/>
    </location>
</feature>
<comment type="caution">
    <text evidence="9">The sequence shown here is derived from an EMBL/GenBank/DDBJ whole genome shotgun (WGS) entry which is preliminary data.</text>
</comment>
<sequence length="460" mass="51104">MAVLTISESIQQMRAWFNSGATRSYEFRVKQLKALDEAIKKFEDEIHQALYADLRKSPEESWVTETGFVHSEIRYNLKHLKQWMQPQSAGTNLLNFPSSSYILQEPLGVVLIMGAWNYPFQLLIAPLISAIAAGNCAVLKPSEHAPATAAVMKKLIRSVFSDQYVLYAEGDGAEVVPLMMNNFRFDHVFYTGGGAVGKLVYKMAAEKLVPVTLELGGKSPAIVEEDADIRVAARRIAVTKFSNAGQMCIAPDYVLVHHSRKDALVNALKVTITGFYSGDASTDYGYGRIINAKQFSRIEAYLQQGRILHGGKTNADSLYIEPTIMDEVPLDAPLMQEEIFGPVLPVIGFEHASEALQIIGRNPEPLALYLFTKSKKQEAYYFGNISFGGGCVNNTSWHFTNPHLPFGGRGGSGIGAYHGKTGFDTFTHRKAIMKTPLWFDPAMKYPPFKGKMNLFKKIIR</sequence>
<evidence type="ECO:0000256" key="6">
    <source>
        <dbReference type="PROSITE-ProRule" id="PRU10007"/>
    </source>
</evidence>
<organism evidence="9 10">
    <name type="scientific">Pseudobacter ginsenosidimutans</name>
    <dbReference type="NCBI Taxonomy" id="661488"/>
    <lineage>
        <taxon>Bacteria</taxon>
        <taxon>Pseudomonadati</taxon>
        <taxon>Bacteroidota</taxon>
        <taxon>Chitinophagia</taxon>
        <taxon>Chitinophagales</taxon>
        <taxon>Chitinophagaceae</taxon>
        <taxon>Pseudobacter</taxon>
    </lineage>
</organism>
<feature type="domain" description="Aldehyde dehydrogenase" evidence="8">
    <location>
        <begin position="8"/>
        <end position="432"/>
    </location>
</feature>
<evidence type="ECO:0000256" key="5">
    <source>
        <dbReference type="PIRSR" id="PIRSR036492-1"/>
    </source>
</evidence>
<dbReference type="FunFam" id="3.40.309.10:FF:000003">
    <property type="entry name" value="Aldehyde dehydrogenase"/>
    <property type="match status" value="1"/>
</dbReference>
<dbReference type="Gene3D" id="3.40.605.10">
    <property type="entry name" value="Aldehyde Dehydrogenase, Chain A, domain 1"/>
    <property type="match status" value="1"/>
</dbReference>
<dbReference type="OrthoDB" id="629320at2"/>
<evidence type="ECO:0000256" key="7">
    <source>
        <dbReference type="RuleBase" id="RU003345"/>
    </source>
</evidence>
<dbReference type="InterPro" id="IPR016161">
    <property type="entry name" value="Ald_DH/histidinol_DH"/>
</dbReference>
<evidence type="ECO:0000256" key="4">
    <source>
        <dbReference type="PIRNR" id="PIRNR036492"/>
    </source>
</evidence>
<accession>A0A4Q7MTW9</accession>
<keyword evidence="10" id="KW-1185">Reference proteome</keyword>
<dbReference type="InterPro" id="IPR015590">
    <property type="entry name" value="Aldehyde_DH_dom"/>
</dbReference>
<evidence type="ECO:0000313" key="9">
    <source>
        <dbReference type="EMBL" id="RZS72077.1"/>
    </source>
</evidence>
<keyword evidence="2 4" id="KW-0560">Oxidoreductase</keyword>
<dbReference type="InterPro" id="IPR016160">
    <property type="entry name" value="Ald_DH_CS_CYS"/>
</dbReference>
<dbReference type="Pfam" id="PF00171">
    <property type="entry name" value="Aldedh"/>
    <property type="match status" value="1"/>
</dbReference>
<keyword evidence="3" id="KW-0520">NAD</keyword>
<dbReference type="FunFam" id="3.40.605.10:FF:000004">
    <property type="entry name" value="Aldehyde dehydrogenase"/>
    <property type="match status" value="1"/>
</dbReference>
<dbReference type="GO" id="GO:0005737">
    <property type="term" value="C:cytoplasm"/>
    <property type="evidence" value="ECO:0007669"/>
    <property type="project" value="TreeGrafter"/>
</dbReference>
<dbReference type="Gene3D" id="3.40.309.10">
    <property type="entry name" value="Aldehyde Dehydrogenase, Chain A, domain 2"/>
    <property type="match status" value="1"/>
</dbReference>
<dbReference type="PROSITE" id="PS00070">
    <property type="entry name" value="ALDEHYDE_DEHYDR_CYS"/>
    <property type="match status" value="1"/>
</dbReference>
<evidence type="ECO:0000259" key="8">
    <source>
        <dbReference type="Pfam" id="PF00171"/>
    </source>
</evidence>
<gene>
    <name evidence="9" type="ORF">EV199_3992</name>
</gene>
<evidence type="ECO:0000256" key="3">
    <source>
        <dbReference type="ARBA" id="ARBA00023027"/>
    </source>
</evidence>
<dbReference type="PIRSF" id="PIRSF036492">
    <property type="entry name" value="ALDH"/>
    <property type="match status" value="1"/>
</dbReference>
<dbReference type="InterPro" id="IPR016163">
    <property type="entry name" value="Ald_DH_C"/>
</dbReference>
<dbReference type="CDD" id="cd07136">
    <property type="entry name" value="ALDH_YwdH-P39616"/>
    <property type="match status" value="1"/>
</dbReference>
<dbReference type="RefSeq" id="WP_130542530.1">
    <property type="nucleotide sequence ID" value="NZ_CP042431.1"/>
</dbReference>
<dbReference type="GO" id="GO:0004029">
    <property type="term" value="F:aldehyde dehydrogenase (NAD+) activity"/>
    <property type="evidence" value="ECO:0007669"/>
    <property type="project" value="TreeGrafter"/>
</dbReference>
<evidence type="ECO:0000313" key="10">
    <source>
        <dbReference type="Proteomes" id="UP000293874"/>
    </source>
</evidence>
<dbReference type="PANTHER" id="PTHR43570">
    <property type="entry name" value="ALDEHYDE DEHYDROGENASE"/>
    <property type="match status" value="1"/>
</dbReference>
<dbReference type="InterPro" id="IPR016162">
    <property type="entry name" value="Ald_DH_N"/>
</dbReference>
<dbReference type="AlphaFoldDB" id="A0A4Q7MTW9"/>
<dbReference type="EMBL" id="SGXA01000002">
    <property type="protein sequence ID" value="RZS72077.1"/>
    <property type="molecule type" value="Genomic_DNA"/>
</dbReference>
<dbReference type="PANTHER" id="PTHR43570:SF16">
    <property type="entry name" value="ALDEHYDE DEHYDROGENASE TYPE III, ISOFORM Q"/>
    <property type="match status" value="1"/>
</dbReference>
<evidence type="ECO:0000256" key="1">
    <source>
        <dbReference type="ARBA" id="ARBA00009986"/>
    </source>
</evidence>
<feature type="active site" evidence="5 6">
    <location>
        <position position="214"/>
    </location>
</feature>
<name>A0A4Q7MTW9_9BACT</name>
<comment type="similarity">
    <text evidence="1 4 7">Belongs to the aldehyde dehydrogenase family.</text>
</comment>
<dbReference type="SUPFAM" id="SSF53720">
    <property type="entry name" value="ALDH-like"/>
    <property type="match status" value="1"/>
</dbReference>
<dbReference type="InterPro" id="IPR029510">
    <property type="entry name" value="Ald_DH_CS_GLU"/>
</dbReference>
<dbReference type="Proteomes" id="UP000293874">
    <property type="component" value="Unassembled WGS sequence"/>
</dbReference>
<protein>
    <recommendedName>
        <fullName evidence="4">Aldehyde dehydrogenase</fullName>
    </recommendedName>
</protein>
<proteinExistence type="inferred from homology"/>
<dbReference type="InterPro" id="IPR012394">
    <property type="entry name" value="Aldehyde_DH_NAD(P)"/>
</dbReference>
<reference evidence="9 10" key="1">
    <citation type="submission" date="2019-02" db="EMBL/GenBank/DDBJ databases">
        <title>Genomic Encyclopedia of Type Strains, Phase IV (KMG-IV): sequencing the most valuable type-strain genomes for metagenomic binning, comparative biology and taxonomic classification.</title>
        <authorList>
            <person name="Goeker M."/>
        </authorList>
    </citation>
    <scope>NUCLEOTIDE SEQUENCE [LARGE SCALE GENOMIC DNA]</scope>
    <source>
        <strain evidence="9 10">DSM 18116</strain>
    </source>
</reference>
<dbReference type="GO" id="GO:0006081">
    <property type="term" value="P:aldehyde metabolic process"/>
    <property type="evidence" value="ECO:0007669"/>
    <property type="project" value="InterPro"/>
</dbReference>
<evidence type="ECO:0000256" key="2">
    <source>
        <dbReference type="ARBA" id="ARBA00023002"/>
    </source>
</evidence>
<dbReference type="PROSITE" id="PS00687">
    <property type="entry name" value="ALDEHYDE_DEHYDR_GLU"/>
    <property type="match status" value="1"/>
</dbReference>